<dbReference type="RefSeq" id="WP_188709947.1">
    <property type="nucleotide sequence ID" value="NZ_BMIG01000018.1"/>
</dbReference>
<dbReference type="PANTHER" id="PTHR33490:SF6">
    <property type="entry name" value="SLL1049 PROTEIN"/>
    <property type="match status" value="1"/>
</dbReference>
<dbReference type="AlphaFoldDB" id="A0A916SQU1"/>
<dbReference type="PANTHER" id="PTHR33490">
    <property type="entry name" value="BLR5614 PROTEIN-RELATED"/>
    <property type="match status" value="1"/>
</dbReference>
<feature type="domain" description="Transglutaminase-like" evidence="1">
    <location>
        <begin position="163"/>
        <end position="228"/>
    </location>
</feature>
<evidence type="ECO:0000259" key="1">
    <source>
        <dbReference type="SMART" id="SM00460"/>
    </source>
</evidence>
<dbReference type="InterPro" id="IPR002931">
    <property type="entry name" value="Transglutaminase-like"/>
</dbReference>
<organism evidence="2 3">
    <name type="scientific">Polaromonas eurypsychrophila</name>
    <dbReference type="NCBI Taxonomy" id="1614635"/>
    <lineage>
        <taxon>Bacteria</taxon>
        <taxon>Pseudomonadati</taxon>
        <taxon>Pseudomonadota</taxon>
        <taxon>Betaproteobacteria</taxon>
        <taxon>Burkholderiales</taxon>
        <taxon>Comamonadaceae</taxon>
        <taxon>Polaromonas</taxon>
    </lineage>
</organism>
<name>A0A916SQU1_9BURK</name>
<gene>
    <name evidence="2" type="ORF">GCM10011496_36510</name>
</gene>
<dbReference type="Pfam" id="PF01841">
    <property type="entry name" value="Transglut_core"/>
    <property type="match status" value="1"/>
</dbReference>
<evidence type="ECO:0000313" key="3">
    <source>
        <dbReference type="Proteomes" id="UP000620596"/>
    </source>
</evidence>
<keyword evidence="3" id="KW-1185">Reference proteome</keyword>
<proteinExistence type="predicted"/>
<dbReference type="SUPFAM" id="SSF54001">
    <property type="entry name" value="Cysteine proteinases"/>
    <property type="match status" value="1"/>
</dbReference>
<dbReference type="InterPro" id="IPR013589">
    <property type="entry name" value="Bac_transglu_N"/>
</dbReference>
<reference evidence="2" key="1">
    <citation type="journal article" date="2014" name="Int. J. Syst. Evol. Microbiol.">
        <title>Complete genome sequence of Corynebacterium casei LMG S-19264T (=DSM 44701T), isolated from a smear-ripened cheese.</title>
        <authorList>
            <consortium name="US DOE Joint Genome Institute (JGI-PGF)"/>
            <person name="Walter F."/>
            <person name="Albersmeier A."/>
            <person name="Kalinowski J."/>
            <person name="Ruckert C."/>
        </authorList>
    </citation>
    <scope>NUCLEOTIDE SEQUENCE</scope>
    <source>
        <strain evidence="2">CGMCC 1.15322</strain>
    </source>
</reference>
<accession>A0A916SQU1</accession>
<reference evidence="2" key="2">
    <citation type="submission" date="2020-09" db="EMBL/GenBank/DDBJ databases">
        <authorList>
            <person name="Sun Q."/>
            <person name="Zhou Y."/>
        </authorList>
    </citation>
    <scope>NUCLEOTIDE SEQUENCE</scope>
    <source>
        <strain evidence="2">CGMCC 1.15322</strain>
    </source>
</reference>
<dbReference type="Proteomes" id="UP000620596">
    <property type="component" value="Unassembled WGS sequence"/>
</dbReference>
<protein>
    <submittedName>
        <fullName evidence="2">Transglutaminase</fullName>
    </submittedName>
</protein>
<comment type="caution">
    <text evidence="2">The sequence shown here is derived from an EMBL/GenBank/DDBJ whole genome shotgun (WGS) entry which is preliminary data.</text>
</comment>
<dbReference type="Pfam" id="PF08379">
    <property type="entry name" value="Bact_transglu_N"/>
    <property type="match status" value="1"/>
</dbReference>
<sequence length="272" mass="29556">MKLHVRHVTDYRYTEPLRYALQTMWLTPLSGPAQTVNFWSLGAPEKLFDQGDAFGNKVSSYTFVGQVADNVRWSLVNAAGDVETFGIAEFTDADTLPQPAFFLRATHLATPDGRLAEFGRCFVAAPAAGRADLGMLLALSRGVASAVSYQKNSTTVTTTALQAFEAGAGVCQDQAHVMVAICRSLGIPARYVSGYFYAANEPDLASHAWVDVCLDVEARRWVSIDVTHSCMIDERHVRLAMGTDYNACPPIKGVRQGGGEETMTVDITIQPV</sequence>
<dbReference type="InterPro" id="IPR038765">
    <property type="entry name" value="Papain-like_cys_pep_sf"/>
</dbReference>
<dbReference type="EMBL" id="BMIG01000018">
    <property type="protein sequence ID" value="GGB12300.1"/>
    <property type="molecule type" value="Genomic_DNA"/>
</dbReference>
<dbReference type="SMART" id="SM00460">
    <property type="entry name" value="TGc"/>
    <property type="match status" value="1"/>
</dbReference>
<evidence type="ECO:0000313" key="2">
    <source>
        <dbReference type="EMBL" id="GGB12300.1"/>
    </source>
</evidence>
<dbReference type="Gene3D" id="3.10.620.30">
    <property type="match status" value="1"/>
</dbReference>